<accession>Q6H4G0</accession>
<sequence>MSIFENWAGTSILEINEFTTDASLSTARVIPSPEDRAMRERASSVGGIRALVAW</sequence>
<proteinExistence type="predicted"/>
<dbReference type="EMBL" id="AP005872">
    <property type="protein sequence ID" value="BAD26389.1"/>
    <property type="molecule type" value="Genomic_DNA"/>
</dbReference>
<protein>
    <submittedName>
        <fullName evidence="1">Uncharacterized protein</fullName>
    </submittedName>
</protein>
<reference evidence="2" key="2">
    <citation type="journal article" date="2008" name="Nucleic Acids Res.">
        <title>The rice annotation project database (RAP-DB): 2008 update.</title>
        <authorList>
            <consortium name="The rice annotation project (RAP)"/>
        </authorList>
    </citation>
    <scope>GENOME REANNOTATION</scope>
    <source>
        <strain evidence="2">cv. Nipponbare</strain>
    </source>
</reference>
<gene>
    <name evidence="1" type="primary">B1168F12.10</name>
</gene>
<name>Q6H4G0_ORYSJ</name>
<dbReference type="AlphaFoldDB" id="Q6H4G0"/>
<organism evidence="1 2">
    <name type="scientific">Oryza sativa subsp. japonica</name>
    <name type="common">Rice</name>
    <dbReference type="NCBI Taxonomy" id="39947"/>
    <lineage>
        <taxon>Eukaryota</taxon>
        <taxon>Viridiplantae</taxon>
        <taxon>Streptophyta</taxon>
        <taxon>Embryophyta</taxon>
        <taxon>Tracheophyta</taxon>
        <taxon>Spermatophyta</taxon>
        <taxon>Magnoliopsida</taxon>
        <taxon>Liliopsida</taxon>
        <taxon>Poales</taxon>
        <taxon>Poaceae</taxon>
        <taxon>BOP clade</taxon>
        <taxon>Oryzoideae</taxon>
        <taxon>Oryzeae</taxon>
        <taxon>Oryzinae</taxon>
        <taxon>Oryza</taxon>
        <taxon>Oryza sativa</taxon>
    </lineage>
</organism>
<evidence type="ECO:0000313" key="1">
    <source>
        <dbReference type="EMBL" id="BAD26389.1"/>
    </source>
</evidence>
<evidence type="ECO:0000313" key="2">
    <source>
        <dbReference type="Proteomes" id="UP000000763"/>
    </source>
</evidence>
<reference evidence="2" key="1">
    <citation type="journal article" date="2005" name="Nature">
        <title>The map-based sequence of the rice genome.</title>
        <authorList>
            <consortium name="International rice genome sequencing project (IRGSP)"/>
            <person name="Matsumoto T."/>
            <person name="Wu J."/>
            <person name="Kanamori H."/>
            <person name="Katayose Y."/>
            <person name="Fujisawa M."/>
            <person name="Namiki N."/>
            <person name="Mizuno H."/>
            <person name="Yamamoto K."/>
            <person name="Antonio B.A."/>
            <person name="Baba T."/>
            <person name="Sakata K."/>
            <person name="Nagamura Y."/>
            <person name="Aoki H."/>
            <person name="Arikawa K."/>
            <person name="Arita K."/>
            <person name="Bito T."/>
            <person name="Chiden Y."/>
            <person name="Fujitsuka N."/>
            <person name="Fukunaka R."/>
            <person name="Hamada M."/>
            <person name="Harada C."/>
            <person name="Hayashi A."/>
            <person name="Hijishita S."/>
            <person name="Honda M."/>
            <person name="Hosokawa S."/>
            <person name="Ichikawa Y."/>
            <person name="Idonuma A."/>
            <person name="Iijima M."/>
            <person name="Ikeda M."/>
            <person name="Ikeno M."/>
            <person name="Ito K."/>
            <person name="Ito S."/>
            <person name="Ito T."/>
            <person name="Ito Y."/>
            <person name="Ito Y."/>
            <person name="Iwabuchi A."/>
            <person name="Kamiya K."/>
            <person name="Karasawa W."/>
            <person name="Kurita K."/>
            <person name="Katagiri S."/>
            <person name="Kikuta A."/>
            <person name="Kobayashi H."/>
            <person name="Kobayashi N."/>
            <person name="Machita K."/>
            <person name="Maehara T."/>
            <person name="Masukawa M."/>
            <person name="Mizubayashi T."/>
            <person name="Mukai Y."/>
            <person name="Nagasaki H."/>
            <person name="Nagata Y."/>
            <person name="Naito S."/>
            <person name="Nakashima M."/>
            <person name="Nakama Y."/>
            <person name="Nakamichi Y."/>
            <person name="Nakamura M."/>
            <person name="Meguro A."/>
            <person name="Negishi M."/>
            <person name="Ohta I."/>
            <person name="Ohta T."/>
            <person name="Okamoto M."/>
            <person name="Ono N."/>
            <person name="Saji S."/>
            <person name="Sakaguchi M."/>
            <person name="Sakai K."/>
            <person name="Shibata M."/>
            <person name="Shimokawa T."/>
            <person name="Song J."/>
            <person name="Takazaki Y."/>
            <person name="Terasawa K."/>
            <person name="Tsugane M."/>
            <person name="Tsuji K."/>
            <person name="Ueda S."/>
            <person name="Waki K."/>
            <person name="Yamagata H."/>
            <person name="Yamamoto M."/>
            <person name="Yamamoto S."/>
            <person name="Yamane H."/>
            <person name="Yoshiki S."/>
            <person name="Yoshihara R."/>
            <person name="Yukawa K."/>
            <person name="Zhong H."/>
            <person name="Yano M."/>
            <person name="Yuan Q."/>
            <person name="Ouyang S."/>
            <person name="Liu J."/>
            <person name="Jones K.M."/>
            <person name="Gansberger K."/>
            <person name="Moffat K."/>
            <person name="Hill J."/>
            <person name="Bera J."/>
            <person name="Fadrosh D."/>
            <person name="Jin S."/>
            <person name="Johri S."/>
            <person name="Kim M."/>
            <person name="Overton L."/>
            <person name="Reardon M."/>
            <person name="Tsitrin T."/>
            <person name="Vuong H."/>
            <person name="Weaver B."/>
            <person name="Ciecko A."/>
            <person name="Tallon L."/>
            <person name="Jackson J."/>
            <person name="Pai G."/>
            <person name="Aken S.V."/>
            <person name="Utterback T."/>
            <person name="Reidmuller S."/>
            <person name="Feldblyum T."/>
            <person name="Hsiao J."/>
            <person name="Zismann V."/>
            <person name="Iobst S."/>
            <person name="de Vazeille A.R."/>
            <person name="Buell C.R."/>
            <person name="Ying K."/>
            <person name="Li Y."/>
            <person name="Lu T."/>
            <person name="Huang Y."/>
            <person name="Zhao Q."/>
            <person name="Feng Q."/>
            <person name="Zhang L."/>
            <person name="Zhu J."/>
            <person name="Weng Q."/>
            <person name="Mu J."/>
            <person name="Lu Y."/>
            <person name="Fan D."/>
            <person name="Liu Y."/>
            <person name="Guan J."/>
            <person name="Zhang Y."/>
            <person name="Yu S."/>
            <person name="Liu X."/>
            <person name="Zhang Y."/>
            <person name="Hong G."/>
            <person name="Han B."/>
            <person name="Choisne N."/>
            <person name="Demange N."/>
            <person name="Orjeda G."/>
            <person name="Samain S."/>
            <person name="Cattolico L."/>
            <person name="Pelletier E."/>
            <person name="Couloux A."/>
            <person name="Segurens B."/>
            <person name="Wincker P."/>
            <person name="D'Hont A."/>
            <person name="Scarpelli C."/>
            <person name="Weissenbach J."/>
            <person name="Salanoubat M."/>
            <person name="Quetier F."/>
            <person name="Yu Y."/>
            <person name="Kim H.R."/>
            <person name="Rambo T."/>
            <person name="Currie J."/>
            <person name="Collura K."/>
            <person name="Luo M."/>
            <person name="Yang T."/>
            <person name="Ammiraju J.S.S."/>
            <person name="Engler F."/>
            <person name="Soderlund C."/>
            <person name="Wing R.A."/>
            <person name="Palmer L.E."/>
            <person name="de la Bastide M."/>
            <person name="Spiegel L."/>
            <person name="Nascimento L."/>
            <person name="Zutavern T."/>
            <person name="O'Shaughnessy A."/>
            <person name="Dike S."/>
            <person name="Dedhia N."/>
            <person name="Preston R."/>
            <person name="Balija V."/>
            <person name="McCombie W.R."/>
            <person name="Chow T."/>
            <person name="Chen H."/>
            <person name="Chung M."/>
            <person name="Chen C."/>
            <person name="Shaw J."/>
            <person name="Wu H."/>
            <person name="Hsiao K."/>
            <person name="Chao Y."/>
            <person name="Chu M."/>
            <person name="Cheng C."/>
            <person name="Hour A."/>
            <person name="Lee P."/>
            <person name="Lin S."/>
            <person name="Lin Y."/>
            <person name="Liou J."/>
            <person name="Liu S."/>
            <person name="Hsing Y."/>
            <person name="Raghuvanshi S."/>
            <person name="Mohanty A."/>
            <person name="Bharti A.K."/>
            <person name="Gaur A."/>
            <person name="Gupta V."/>
            <person name="Kumar D."/>
            <person name="Ravi V."/>
            <person name="Vij S."/>
            <person name="Kapur A."/>
            <person name="Khurana P."/>
            <person name="Khurana P."/>
            <person name="Khurana J.P."/>
            <person name="Tyagi A.K."/>
            <person name="Gaikwad K."/>
            <person name="Singh A."/>
            <person name="Dalal V."/>
            <person name="Srivastava S."/>
            <person name="Dixit A."/>
            <person name="Pal A.K."/>
            <person name="Ghazi I.A."/>
            <person name="Yadav M."/>
            <person name="Pandit A."/>
            <person name="Bhargava A."/>
            <person name="Sureshbabu K."/>
            <person name="Batra K."/>
            <person name="Sharma T.R."/>
            <person name="Mohapatra T."/>
            <person name="Singh N.K."/>
            <person name="Messing J."/>
            <person name="Nelson A.B."/>
            <person name="Fuks G."/>
            <person name="Kavchok S."/>
            <person name="Keizer G."/>
            <person name="Linton E."/>
            <person name="Llaca V."/>
            <person name="Song R."/>
            <person name="Tanyolac B."/>
            <person name="Young S."/>
            <person name="Ho-Il K."/>
            <person name="Hahn J.H."/>
            <person name="Sangsakoo G."/>
            <person name="Vanavichit A."/>
            <person name="de Mattos Luiz.A.T."/>
            <person name="Zimmer P.D."/>
            <person name="Malone G."/>
            <person name="Dellagostin O."/>
            <person name="de Oliveira A.C."/>
            <person name="Bevan M."/>
            <person name="Bancroft I."/>
            <person name="Minx P."/>
            <person name="Cordum H."/>
            <person name="Wilson R."/>
            <person name="Cheng Z."/>
            <person name="Jin W."/>
            <person name="Jiang J."/>
            <person name="Leong S.A."/>
            <person name="Iwama H."/>
            <person name="Gojobori T."/>
            <person name="Itoh T."/>
            <person name="Niimura Y."/>
            <person name="Fujii Y."/>
            <person name="Habara T."/>
            <person name="Sakai H."/>
            <person name="Sato Y."/>
            <person name="Wilson G."/>
            <person name="Kumar K."/>
            <person name="McCouch S."/>
            <person name="Juretic N."/>
            <person name="Hoen D."/>
            <person name="Wright S."/>
            <person name="Bruskiewich R."/>
            <person name="Bureau T."/>
            <person name="Miyao A."/>
            <person name="Hirochika H."/>
            <person name="Nishikawa T."/>
            <person name="Kadowaki K."/>
            <person name="Sugiura M."/>
            <person name="Burr B."/>
            <person name="Sasaki T."/>
        </authorList>
    </citation>
    <scope>NUCLEOTIDE SEQUENCE [LARGE SCALE GENOMIC DNA]</scope>
    <source>
        <strain evidence="2">cv. Nipponbare</strain>
    </source>
</reference>
<dbReference type="Proteomes" id="UP000000763">
    <property type="component" value="Chromosome 9"/>
</dbReference>